<sequence>MGAKQETLLSATEVMRRVRMRLGADDLNVSPGVSSSITDIRISSSNFVAPPPTQDFPVKAEYVVADFLGYDDVAFIVNVYRAVLLREPDDSAMTHLSALRTGGMTKIEVLGEIRWSDEGKARGVHIDGLLLTFKLHRWRRTPVLGRFLHWAHAAARLHRNSRVLETHIGAVSGDLQHAQSLLARAVADQAQQLETQARSIVSLPVREEVDALAKQIEVMAEQLAELQARQVELLQVPIVPAVVAPAVSAGESESVARTSAVESHLDALYADFEDQFRGPQEQIRVRLEPYLKFIRDVGAGTPSAPVLDLGCGRGEWLELLREAGLRASGVDLNMLFVRECLRKELEVEFGDVLVKLKSLPDASIGVVSLFHLAEHLSFGSLIELIDQAHRVLVPGGGLILETPNPENVRVAQLTFYMDPTHRNPLPPQMLRWMVSARGFVQSDIQALFEARQPSDIPYVAPDVPGAATINALVKPYHEALDYAVIARKSVSQP</sequence>
<name>A0ABS9WPK1_9XANT</name>
<evidence type="ECO:0000313" key="2">
    <source>
        <dbReference type="Proteomes" id="UP001430647"/>
    </source>
</evidence>
<gene>
    <name evidence="1" type="ORF">L3V74_08965</name>
</gene>
<accession>A0ABS9WPK1</accession>
<evidence type="ECO:0000313" key="1">
    <source>
        <dbReference type="EMBL" id="MCI2261671.1"/>
    </source>
</evidence>
<dbReference type="InterPro" id="IPR029063">
    <property type="entry name" value="SAM-dependent_MTases_sf"/>
</dbReference>
<keyword evidence="2" id="KW-1185">Reference proteome</keyword>
<dbReference type="GO" id="GO:0032259">
    <property type="term" value="P:methylation"/>
    <property type="evidence" value="ECO:0007669"/>
    <property type="project" value="UniProtKB-KW"/>
</dbReference>
<dbReference type="SUPFAM" id="SSF53335">
    <property type="entry name" value="S-adenosyl-L-methionine-dependent methyltransferases"/>
    <property type="match status" value="1"/>
</dbReference>
<dbReference type="EMBL" id="JAKJPQ010000006">
    <property type="protein sequence ID" value="MCI2261671.1"/>
    <property type="molecule type" value="Genomic_DNA"/>
</dbReference>
<dbReference type="Pfam" id="PF13489">
    <property type="entry name" value="Methyltransf_23"/>
    <property type="match status" value="1"/>
</dbReference>
<dbReference type="GO" id="GO:0008168">
    <property type="term" value="F:methyltransferase activity"/>
    <property type="evidence" value="ECO:0007669"/>
    <property type="project" value="UniProtKB-KW"/>
</dbReference>
<comment type="caution">
    <text evidence="1">The sequence shown here is derived from an EMBL/GenBank/DDBJ whole genome shotgun (WGS) entry which is preliminary data.</text>
</comment>
<reference evidence="1 2" key="1">
    <citation type="journal article" date="2022" name="Curr. Microbiol.">
        <title>Xanthomonas indica sp. nov., a Novel Member of Non-Pathogenic Xanthomonas Community from Healthy Rice Seeds.</title>
        <authorList>
            <person name="Rana R."/>
            <person name="Madhavan V.N."/>
            <person name="Saroha T."/>
            <person name="Bansal K."/>
            <person name="Kaur A."/>
            <person name="Sonti R.V."/>
            <person name="Patel H.K."/>
            <person name="Patil P.B."/>
        </authorList>
    </citation>
    <scope>NUCLEOTIDE SEQUENCE [LARGE SCALE GENOMIC DNA]</scope>
    <source>
        <strain evidence="1 2">PPL560</strain>
    </source>
</reference>
<protein>
    <submittedName>
        <fullName evidence="1">Methyltransferase domain-containing protein</fullName>
    </submittedName>
</protein>
<dbReference type="CDD" id="cd02440">
    <property type="entry name" value="AdoMet_MTases"/>
    <property type="match status" value="1"/>
</dbReference>
<organism evidence="1 2">
    <name type="scientific">Xanthomonas indica</name>
    <dbReference type="NCBI Taxonomy" id="2912242"/>
    <lineage>
        <taxon>Bacteria</taxon>
        <taxon>Pseudomonadati</taxon>
        <taxon>Pseudomonadota</taxon>
        <taxon>Gammaproteobacteria</taxon>
        <taxon>Lysobacterales</taxon>
        <taxon>Lysobacteraceae</taxon>
        <taxon>Xanthomonas</taxon>
    </lineage>
</organism>
<dbReference type="RefSeq" id="WP_242159713.1">
    <property type="nucleotide sequence ID" value="NZ_JAKJPQ010000006.1"/>
</dbReference>
<keyword evidence="1" id="KW-0808">Transferase</keyword>
<dbReference type="Gene3D" id="3.40.50.150">
    <property type="entry name" value="Vaccinia Virus protein VP39"/>
    <property type="match status" value="1"/>
</dbReference>
<dbReference type="Proteomes" id="UP001430647">
    <property type="component" value="Unassembled WGS sequence"/>
</dbReference>
<proteinExistence type="predicted"/>
<keyword evidence="1" id="KW-0489">Methyltransferase</keyword>